<gene>
    <name evidence="1" type="ORF">ACFP0N_31610</name>
</gene>
<dbReference type="Proteomes" id="UP001596067">
    <property type="component" value="Unassembled WGS sequence"/>
</dbReference>
<evidence type="ECO:0000313" key="1">
    <source>
        <dbReference type="EMBL" id="MFC5889523.1"/>
    </source>
</evidence>
<dbReference type="RefSeq" id="WP_313767540.1">
    <property type="nucleotide sequence ID" value="NZ_BAAAVH010000026.1"/>
</dbReference>
<evidence type="ECO:0000313" key="2">
    <source>
        <dbReference type="Proteomes" id="UP001596067"/>
    </source>
</evidence>
<sequence>MPGQDAIQIDQVERILQEPGTDWDRRTHRFAVLAEASARSGLGRSWRIRRPQSADALVFEAWVEMVRGRHAGRMDDARAAGELCYRAAEAVPGDPAPWVVLLGILRVMRADSRDLFAVWGEITSRDPWNREAHLQMLRYLSPEECGSRSSQMDFVETVRASVPSAAPAVGVELAALVDEHSRTTAQGGVEALLVRRQWANHRAVRVLDGALRDWPRPGHLRHAAALADLNLLAYALAQAGRARESADTFALIGDAVTAWPWELDGEPVEEFRYWQSKA</sequence>
<organism evidence="1 2">
    <name type="scientific">Kitasatospora aburaviensis</name>
    <dbReference type="NCBI Taxonomy" id="67265"/>
    <lineage>
        <taxon>Bacteria</taxon>
        <taxon>Bacillati</taxon>
        <taxon>Actinomycetota</taxon>
        <taxon>Actinomycetes</taxon>
        <taxon>Kitasatosporales</taxon>
        <taxon>Streptomycetaceae</taxon>
        <taxon>Kitasatospora</taxon>
    </lineage>
</organism>
<accession>A0ABW1F8K4</accession>
<name>A0ABW1F8K4_9ACTN</name>
<proteinExistence type="predicted"/>
<protein>
    <submittedName>
        <fullName evidence="1">Uncharacterized protein</fullName>
    </submittedName>
</protein>
<keyword evidence="2" id="KW-1185">Reference proteome</keyword>
<dbReference type="EMBL" id="JBHSOD010000058">
    <property type="protein sequence ID" value="MFC5889523.1"/>
    <property type="molecule type" value="Genomic_DNA"/>
</dbReference>
<comment type="caution">
    <text evidence="1">The sequence shown here is derived from an EMBL/GenBank/DDBJ whole genome shotgun (WGS) entry which is preliminary data.</text>
</comment>
<reference evidence="2" key="1">
    <citation type="journal article" date="2019" name="Int. J. Syst. Evol. Microbiol.">
        <title>The Global Catalogue of Microorganisms (GCM) 10K type strain sequencing project: providing services to taxonomists for standard genome sequencing and annotation.</title>
        <authorList>
            <consortium name="The Broad Institute Genomics Platform"/>
            <consortium name="The Broad Institute Genome Sequencing Center for Infectious Disease"/>
            <person name="Wu L."/>
            <person name="Ma J."/>
        </authorList>
    </citation>
    <scope>NUCLEOTIDE SEQUENCE [LARGE SCALE GENOMIC DNA]</scope>
    <source>
        <strain evidence="2">CGMCC 4.1469</strain>
    </source>
</reference>